<dbReference type="AlphaFoldDB" id="A0A0C7NET9"/>
<dbReference type="EMBL" id="LN736369">
    <property type="protein sequence ID" value="CEP64222.1"/>
    <property type="molecule type" value="Genomic_DNA"/>
</dbReference>
<protein>
    <submittedName>
        <fullName evidence="2">LALA0S10e05292g1_1</fullName>
    </submittedName>
</protein>
<evidence type="ECO:0000313" key="3">
    <source>
        <dbReference type="Proteomes" id="UP000054304"/>
    </source>
</evidence>
<feature type="region of interest" description="Disordered" evidence="1">
    <location>
        <begin position="1"/>
        <end position="154"/>
    </location>
</feature>
<feature type="compositionally biased region" description="Polar residues" evidence="1">
    <location>
        <begin position="68"/>
        <end position="80"/>
    </location>
</feature>
<evidence type="ECO:0000313" key="2">
    <source>
        <dbReference type="EMBL" id="CEP64222.1"/>
    </source>
</evidence>
<feature type="compositionally biased region" description="Acidic residues" evidence="1">
    <location>
        <begin position="120"/>
        <end position="132"/>
    </location>
</feature>
<feature type="compositionally biased region" description="Acidic residues" evidence="1">
    <location>
        <begin position="23"/>
        <end position="32"/>
    </location>
</feature>
<dbReference type="HOGENOM" id="CLU_816541_0_0_1"/>
<feature type="compositionally biased region" description="Basic and acidic residues" evidence="1">
    <location>
        <begin position="33"/>
        <end position="65"/>
    </location>
</feature>
<reference evidence="2 3" key="1">
    <citation type="submission" date="2014-12" db="EMBL/GenBank/DDBJ databases">
        <authorList>
            <person name="Neuveglise Cecile"/>
        </authorList>
    </citation>
    <scope>NUCLEOTIDE SEQUENCE [LARGE SCALE GENOMIC DNA]</scope>
    <source>
        <strain evidence="2 3">CBS 12615</strain>
    </source>
</reference>
<feature type="compositionally biased region" description="Basic and acidic residues" evidence="1">
    <location>
        <begin position="289"/>
        <end position="300"/>
    </location>
</feature>
<dbReference type="OrthoDB" id="4070429at2759"/>
<feature type="region of interest" description="Disordered" evidence="1">
    <location>
        <begin position="257"/>
        <end position="340"/>
    </location>
</feature>
<dbReference type="GeneID" id="34687769"/>
<organism evidence="2 3">
    <name type="scientific">Lachancea lanzarotensis</name>
    <dbReference type="NCBI Taxonomy" id="1245769"/>
    <lineage>
        <taxon>Eukaryota</taxon>
        <taxon>Fungi</taxon>
        <taxon>Dikarya</taxon>
        <taxon>Ascomycota</taxon>
        <taxon>Saccharomycotina</taxon>
        <taxon>Saccharomycetes</taxon>
        <taxon>Saccharomycetales</taxon>
        <taxon>Saccharomycetaceae</taxon>
        <taxon>Lachancea</taxon>
    </lineage>
</organism>
<dbReference type="STRING" id="1245769.A0A0C7NET9"/>
<gene>
    <name evidence="2" type="ORF">LALA0_S10e05292g</name>
</gene>
<sequence>MAIRHFRRRDIPEEVASSSSESSGDEQPEDQSDEHTDEHTDEHNDEHNDEHDNAHNQRKLHEKEFQTGPVSVQSSHNPGISSPEVGVGSGSTESAARFVIPEETSDSPGNNSDDQKVEGSDETEESSSSDDEYVLHKPVFLKRPQGKTGNVSTASVRALNTDKDVLLAKIQEDHKRVDKNKELISLRKDNITSNQDLLANILALDDDDSQEPDKEHLLWEERQKQRALRQRRLEEKKQAELEDYESAKLANASVFDSESIERANKPTKSALKTNPAILNASSSTVLHNSEAEKRKADQQRHKVKKSRKYNPQPLRRTEAKLQSGPFQAQAQDEQNEYSVI</sequence>
<name>A0A0C7NET9_9SACH</name>
<evidence type="ECO:0000256" key="1">
    <source>
        <dbReference type="SAM" id="MobiDB-lite"/>
    </source>
</evidence>
<keyword evidence="3" id="KW-1185">Reference proteome</keyword>
<dbReference type="Proteomes" id="UP000054304">
    <property type="component" value="Unassembled WGS sequence"/>
</dbReference>
<proteinExistence type="predicted"/>
<accession>A0A0C7NET9</accession>
<dbReference type="RefSeq" id="XP_022630431.1">
    <property type="nucleotide sequence ID" value="XM_022770523.1"/>
</dbReference>